<gene>
    <name evidence="1" type="ORF">K431DRAFT_130747</name>
</gene>
<organism evidence="1 2">
    <name type="scientific">Polychaeton citri CBS 116435</name>
    <dbReference type="NCBI Taxonomy" id="1314669"/>
    <lineage>
        <taxon>Eukaryota</taxon>
        <taxon>Fungi</taxon>
        <taxon>Dikarya</taxon>
        <taxon>Ascomycota</taxon>
        <taxon>Pezizomycotina</taxon>
        <taxon>Dothideomycetes</taxon>
        <taxon>Dothideomycetidae</taxon>
        <taxon>Capnodiales</taxon>
        <taxon>Capnodiaceae</taxon>
        <taxon>Polychaeton</taxon>
    </lineage>
</organism>
<protein>
    <submittedName>
        <fullName evidence="1">Uncharacterized protein</fullName>
    </submittedName>
</protein>
<keyword evidence="2" id="KW-1185">Reference proteome</keyword>
<comment type="caution">
    <text evidence="1">The sequence shown here is derived from an EMBL/GenBank/DDBJ whole genome shotgun (WGS) entry which is preliminary data.</text>
</comment>
<name>A0A9P4QGV9_9PEZI</name>
<dbReference type="AlphaFoldDB" id="A0A9P4QGV9"/>
<reference evidence="1" key="1">
    <citation type="journal article" date="2020" name="Stud. Mycol.">
        <title>101 Dothideomycetes genomes: a test case for predicting lifestyles and emergence of pathogens.</title>
        <authorList>
            <person name="Haridas S."/>
            <person name="Albert R."/>
            <person name="Binder M."/>
            <person name="Bloem J."/>
            <person name="Labutti K."/>
            <person name="Salamov A."/>
            <person name="Andreopoulos B."/>
            <person name="Baker S."/>
            <person name="Barry K."/>
            <person name="Bills G."/>
            <person name="Bluhm B."/>
            <person name="Cannon C."/>
            <person name="Castanera R."/>
            <person name="Culley D."/>
            <person name="Daum C."/>
            <person name="Ezra D."/>
            <person name="Gonzalez J."/>
            <person name="Henrissat B."/>
            <person name="Kuo A."/>
            <person name="Liang C."/>
            <person name="Lipzen A."/>
            <person name="Lutzoni F."/>
            <person name="Magnuson J."/>
            <person name="Mondo S."/>
            <person name="Nolan M."/>
            <person name="Ohm R."/>
            <person name="Pangilinan J."/>
            <person name="Park H.-J."/>
            <person name="Ramirez L."/>
            <person name="Alfaro M."/>
            <person name="Sun H."/>
            <person name="Tritt A."/>
            <person name="Yoshinaga Y."/>
            <person name="Zwiers L.-H."/>
            <person name="Turgeon B."/>
            <person name="Goodwin S."/>
            <person name="Spatafora J."/>
            <person name="Crous P."/>
            <person name="Grigoriev I."/>
        </authorList>
    </citation>
    <scope>NUCLEOTIDE SEQUENCE</scope>
    <source>
        <strain evidence="1">CBS 116435</strain>
    </source>
</reference>
<sequence length="175" mass="20436">MRARRSLIVVRLMPAFMYKVLPMSETLDGNDGKHYSRRLHGFIADVNIIVQCLYSEVRSLRFLVRCSSGVFLILWCSTCYWRLCDEEPTLVEFHRSKSASAIIPSFMPKPFHLQLSHMHDDLANRSVLLLSRMTAYPPRHRCELPIIFDGSEIVGPRGIEMRNRWLHRRYGKGSR</sequence>
<evidence type="ECO:0000313" key="2">
    <source>
        <dbReference type="Proteomes" id="UP000799441"/>
    </source>
</evidence>
<accession>A0A9P4QGV9</accession>
<dbReference type="Proteomes" id="UP000799441">
    <property type="component" value="Unassembled WGS sequence"/>
</dbReference>
<proteinExistence type="predicted"/>
<dbReference type="EMBL" id="MU003770">
    <property type="protein sequence ID" value="KAF2724654.1"/>
    <property type="molecule type" value="Genomic_DNA"/>
</dbReference>
<evidence type="ECO:0000313" key="1">
    <source>
        <dbReference type="EMBL" id="KAF2724654.1"/>
    </source>
</evidence>